<protein>
    <submittedName>
        <fullName evidence="4">MarR family transcriptional regulator</fullName>
    </submittedName>
</protein>
<evidence type="ECO:0000256" key="2">
    <source>
        <dbReference type="SAM" id="MobiDB-lite"/>
    </source>
</evidence>
<dbReference type="InterPro" id="IPR000835">
    <property type="entry name" value="HTH_MarR-typ"/>
</dbReference>
<keyword evidence="5" id="KW-1185">Reference proteome</keyword>
<dbReference type="SMART" id="SM00347">
    <property type="entry name" value="HTH_MARR"/>
    <property type="match status" value="1"/>
</dbReference>
<dbReference type="GO" id="GO:0003700">
    <property type="term" value="F:DNA-binding transcription factor activity"/>
    <property type="evidence" value="ECO:0007669"/>
    <property type="project" value="InterPro"/>
</dbReference>
<dbReference type="EMBL" id="VHQG01000001">
    <property type="protein sequence ID" value="TPW77943.1"/>
    <property type="molecule type" value="Genomic_DNA"/>
</dbReference>
<dbReference type="SUPFAM" id="SSF46785">
    <property type="entry name" value="Winged helix' DNA-binding domain"/>
    <property type="match status" value="1"/>
</dbReference>
<dbReference type="InterPro" id="IPR036390">
    <property type="entry name" value="WH_DNA-bd_sf"/>
</dbReference>
<evidence type="ECO:0000259" key="3">
    <source>
        <dbReference type="PROSITE" id="PS50995"/>
    </source>
</evidence>
<dbReference type="InterPro" id="IPR036388">
    <property type="entry name" value="WH-like_DNA-bd_sf"/>
</dbReference>
<dbReference type="InterPro" id="IPR011991">
    <property type="entry name" value="ArsR-like_HTH"/>
</dbReference>
<dbReference type="Gene3D" id="1.10.10.10">
    <property type="entry name" value="Winged helix-like DNA-binding domain superfamily/Winged helix DNA-binding domain"/>
    <property type="match status" value="1"/>
</dbReference>
<feature type="compositionally biased region" description="Low complexity" evidence="2">
    <location>
        <begin position="19"/>
        <end position="30"/>
    </location>
</feature>
<evidence type="ECO:0000313" key="4">
    <source>
        <dbReference type="EMBL" id="TPW77943.1"/>
    </source>
</evidence>
<evidence type="ECO:0000256" key="1">
    <source>
        <dbReference type="ARBA" id="ARBA00004496"/>
    </source>
</evidence>
<dbReference type="PANTHER" id="PTHR33164:SF5">
    <property type="entry name" value="ORGANIC HYDROPEROXIDE RESISTANCE TRANSCRIPTIONAL REGULATOR"/>
    <property type="match status" value="1"/>
</dbReference>
<gene>
    <name evidence="4" type="ORF">FJ657_04705</name>
</gene>
<dbReference type="InterPro" id="IPR039422">
    <property type="entry name" value="MarR/SlyA-like"/>
</dbReference>
<dbReference type="Proteomes" id="UP000316252">
    <property type="component" value="Unassembled WGS sequence"/>
</dbReference>
<dbReference type="Pfam" id="PF01047">
    <property type="entry name" value="MarR"/>
    <property type="match status" value="1"/>
</dbReference>
<organism evidence="4 5">
    <name type="scientific">Schumannella soli</name>
    <dbReference type="NCBI Taxonomy" id="2590779"/>
    <lineage>
        <taxon>Bacteria</taxon>
        <taxon>Bacillati</taxon>
        <taxon>Actinomycetota</taxon>
        <taxon>Actinomycetes</taxon>
        <taxon>Micrococcales</taxon>
        <taxon>Microbacteriaceae</taxon>
        <taxon>Schumannella</taxon>
    </lineage>
</organism>
<accession>A0A506Y7T9</accession>
<dbReference type="CDD" id="cd00090">
    <property type="entry name" value="HTH_ARSR"/>
    <property type="match status" value="1"/>
</dbReference>
<reference evidence="4 5" key="1">
    <citation type="submission" date="2019-06" db="EMBL/GenBank/DDBJ databases">
        <authorList>
            <person name="Li F."/>
        </authorList>
    </citation>
    <scope>NUCLEOTIDE SEQUENCE [LARGE SCALE GENOMIC DNA]</scope>
    <source>
        <strain evidence="4 5">10F1D-1</strain>
    </source>
</reference>
<dbReference type="PRINTS" id="PR00598">
    <property type="entry name" value="HTHMARR"/>
</dbReference>
<sequence length="194" mass="20413">MLTDVDAATPDEITAPGVTSAATESAASAAGRDAEPGAPAWTSTANHTPTSTPDDPLALDRQLCFALVAAARSVVAVYGPVLEPLGLTHPQYLVMLALWERSPRTLRDLASTLRLESATLSPLVKRLEQAGLVERRRDPADERALAVSLTDAGVALRREAEKVPGRVVESLGMSVEQLTGVRDALTGLLAGIDR</sequence>
<feature type="domain" description="HTH marR-type" evidence="3">
    <location>
        <begin position="60"/>
        <end position="190"/>
    </location>
</feature>
<dbReference type="PANTHER" id="PTHR33164">
    <property type="entry name" value="TRANSCRIPTIONAL REGULATOR, MARR FAMILY"/>
    <property type="match status" value="1"/>
</dbReference>
<dbReference type="AlphaFoldDB" id="A0A506Y7T9"/>
<dbReference type="PROSITE" id="PS50995">
    <property type="entry name" value="HTH_MARR_2"/>
    <property type="match status" value="1"/>
</dbReference>
<dbReference type="OrthoDB" id="9806864at2"/>
<feature type="compositionally biased region" description="Polar residues" evidence="2">
    <location>
        <begin position="41"/>
        <end position="53"/>
    </location>
</feature>
<comment type="caution">
    <text evidence="4">The sequence shown here is derived from an EMBL/GenBank/DDBJ whole genome shotgun (WGS) entry which is preliminary data.</text>
</comment>
<name>A0A506Y7T9_9MICO</name>
<comment type="subcellular location">
    <subcellularLocation>
        <location evidence="1">Cytoplasm</location>
    </subcellularLocation>
</comment>
<dbReference type="GO" id="GO:0006950">
    <property type="term" value="P:response to stress"/>
    <property type="evidence" value="ECO:0007669"/>
    <property type="project" value="TreeGrafter"/>
</dbReference>
<dbReference type="GO" id="GO:0005737">
    <property type="term" value="C:cytoplasm"/>
    <property type="evidence" value="ECO:0007669"/>
    <property type="project" value="UniProtKB-SubCell"/>
</dbReference>
<evidence type="ECO:0000313" key="5">
    <source>
        <dbReference type="Proteomes" id="UP000316252"/>
    </source>
</evidence>
<feature type="region of interest" description="Disordered" evidence="2">
    <location>
        <begin position="1"/>
        <end position="54"/>
    </location>
</feature>
<proteinExistence type="predicted"/>